<dbReference type="SUPFAM" id="SSF50939">
    <property type="entry name" value="Sialidases"/>
    <property type="match status" value="1"/>
</dbReference>
<dbReference type="Proteomes" id="UP001230328">
    <property type="component" value="Unassembled WGS sequence"/>
</dbReference>
<accession>A0ABU0T1I3</accession>
<dbReference type="Gene3D" id="2.120.10.10">
    <property type="match status" value="1"/>
</dbReference>
<protein>
    <recommendedName>
        <fullName evidence="1">Sialidase domain-containing protein</fullName>
    </recommendedName>
</protein>
<dbReference type="Pfam" id="PF13088">
    <property type="entry name" value="BNR_2"/>
    <property type="match status" value="1"/>
</dbReference>
<feature type="domain" description="Sialidase" evidence="1">
    <location>
        <begin position="100"/>
        <end position="349"/>
    </location>
</feature>
<name>A0ABU0T1I3_9ACTN</name>
<evidence type="ECO:0000259" key="1">
    <source>
        <dbReference type="Pfam" id="PF13088"/>
    </source>
</evidence>
<dbReference type="InterPro" id="IPR036278">
    <property type="entry name" value="Sialidase_sf"/>
</dbReference>
<dbReference type="CDD" id="cd15482">
    <property type="entry name" value="Sialidase_non-viral"/>
    <property type="match status" value="1"/>
</dbReference>
<keyword evidence="3" id="KW-1185">Reference proteome</keyword>
<reference evidence="2 3" key="1">
    <citation type="submission" date="2023-07" db="EMBL/GenBank/DDBJ databases">
        <title>Comparative genomics of wheat-associated soil bacteria to identify genetic determinants of phenazine resistance.</title>
        <authorList>
            <person name="Mouncey N."/>
        </authorList>
    </citation>
    <scope>NUCLEOTIDE SEQUENCE [LARGE SCALE GENOMIC DNA]</scope>
    <source>
        <strain evidence="2 3">V2I4</strain>
    </source>
</reference>
<gene>
    <name evidence="2" type="ORF">QF035_007252</name>
</gene>
<comment type="caution">
    <text evidence="2">The sequence shown here is derived from an EMBL/GenBank/DDBJ whole genome shotgun (WGS) entry which is preliminary data.</text>
</comment>
<dbReference type="EMBL" id="JAUSZI010000002">
    <property type="protein sequence ID" value="MDQ1029670.1"/>
    <property type="molecule type" value="Genomic_DNA"/>
</dbReference>
<proteinExistence type="predicted"/>
<organism evidence="2 3">
    <name type="scientific">Streptomyces umbrinus</name>
    <dbReference type="NCBI Taxonomy" id="67370"/>
    <lineage>
        <taxon>Bacteria</taxon>
        <taxon>Bacillati</taxon>
        <taxon>Actinomycetota</taxon>
        <taxon>Actinomycetes</taxon>
        <taxon>Kitasatosporales</taxon>
        <taxon>Streptomycetaceae</taxon>
        <taxon>Streptomyces</taxon>
        <taxon>Streptomyces phaeochromogenes group</taxon>
    </lineage>
</organism>
<evidence type="ECO:0000313" key="2">
    <source>
        <dbReference type="EMBL" id="MDQ1029670.1"/>
    </source>
</evidence>
<dbReference type="InterPro" id="IPR011040">
    <property type="entry name" value="Sialidase"/>
</dbReference>
<evidence type="ECO:0000313" key="3">
    <source>
        <dbReference type="Proteomes" id="UP001230328"/>
    </source>
</evidence>
<dbReference type="RefSeq" id="WP_307524955.1">
    <property type="nucleotide sequence ID" value="NZ_JAUSZI010000002.1"/>
</dbReference>
<sequence length="394" mass="42389">MALVTAQQASRRPRPILLATLLALVAAVLGALLIAPDRASAEGVSGEVTVYRNAVTEGDGTRTPDIISTSANNAVVAWREGTTAAVISKPGARVVDRGYIRYSYTTDGGAHWSRPQTLAQETSEYAWHYVVLYQTGNEIFAYLGRTSATESNNGLPINAVVAKRSTDEGHTWQDFTVNMPLDLDTTDNTGSGLGNLALAGRPVQLADGTHVMPYWASGRKNGALYSTDLVNWTAGTPAANATGYLAGEPQLVVSQDDPNKLVMVARNTLNGGTQKYALTATSTNGGKSWSSFALDTNVPGYDSKVYFTKDSTGRYLTIYNTADNKLTLNYKVKTPGNAWRAAKFFADGAAETTSDGAGWDRYPMADEYAPGKFFVVWEHDTSRIKVNKLDISDT</sequence>